<dbReference type="EMBL" id="ML986636">
    <property type="protein sequence ID" value="KAF2262777.1"/>
    <property type="molecule type" value="Genomic_DNA"/>
</dbReference>
<organism evidence="2 3">
    <name type="scientific">Lojkania enalia</name>
    <dbReference type="NCBI Taxonomy" id="147567"/>
    <lineage>
        <taxon>Eukaryota</taxon>
        <taxon>Fungi</taxon>
        <taxon>Dikarya</taxon>
        <taxon>Ascomycota</taxon>
        <taxon>Pezizomycotina</taxon>
        <taxon>Dothideomycetes</taxon>
        <taxon>Pleosporomycetidae</taxon>
        <taxon>Pleosporales</taxon>
        <taxon>Pleosporales incertae sedis</taxon>
        <taxon>Lojkania</taxon>
    </lineage>
</organism>
<dbReference type="Proteomes" id="UP000800093">
    <property type="component" value="Unassembled WGS sequence"/>
</dbReference>
<evidence type="ECO:0000259" key="1">
    <source>
        <dbReference type="Pfam" id="PF08719"/>
    </source>
</evidence>
<name>A0A9P4K543_9PLEO</name>
<dbReference type="SUPFAM" id="SSF143990">
    <property type="entry name" value="YbiA-like"/>
    <property type="match status" value="1"/>
</dbReference>
<dbReference type="InterPro" id="IPR012816">
    <property type="entry name" value="NADAR"/>
</dbReference>
<dbReference type="NCBIfam" id="TIGR02464">
    <property type="entry name" value="ribofla_fusion"/>
    <property type="match status" value="1"/>
</dbReference>
<dbReference type="Pfam" id="PF08719">
    <property type="entry name" value="NADAR"/>
    <property type="match status" value="1"/>
</dbReference>
<accession>A0A9P4K543</accession>
<feature type="non-terminal residue" evidence="2">
    <location>
        <position position="166"/>
    </location>
</feature>
<proteinExistence type="predicted"/>
<evidence type="ECO:0000313" key="2">
    <source>
        <dbReference type="EMBL" id="KAF2262777.1"/>
    </source>
</evidence>
<dbReference type="InterPro" id="IPR037238">
    <property type="entry name" value="YbiA-like_sf"/>
</dbReference>
<feature type="non-terminal residue" evidence="2">
    <location>
        <position position="1"/>
    </location>
</feature>
<gene>
    <name evidence="2" type="ORF">CC78DRAFT_427156</name>
</gene>
<protein>
    <submittedName>
        <fullName evidence="2">DUF1768-domain-containing protein</fullName>
    </submittedName>
</protein>
<evidence type="ECO:0000313" key="3">
    <source>
        <dbReference type="Proteomes" id="UP000800093"/>
    </source>
</evidence>
<sequence length="166" mass="19365">NEDPTLYFWKPDQKNGYMGQWYCSAFEHEGETYATAEMWMMVQKARLFGDHVQHQEIATEMLQTTDPKKHKSLGRQVRNFDAAIWDKEKLGIVIQGNYLKFTKSVDAATLRGMLLETGEREIVEASPLDRVWGVGFGEKNARRNREKWGRNLLGVAVMEVRRRLRE</sequence>
<dbReference type="OrthoDB" id="206452at2759"/>
<dbReference type="AlphaFoldDB" id="A0A9P4K543"/>
<dbReference type="CDD" id="cd15457">
    <property type="entry name" value="NADAR"/>
    <property type="match status" value="1"/>
</dbReference>
<comment type="caution">
    <text evidence="2">The sequence shown here is derived from an EMBL/GenBank/DDBJ whole genome shotgun (WGS) entry which is preliminary data.</text>
</comment>
<feature type="domain" description="NADAR" evidence="1">
    <location>
        <begin position="7"/>
        <end position="165"/>
    </location>
</feature>
<dbReference type="Gene3D" id="1.10.357.40">
    <property type="entry name" value="YbiA-like"/>
    <property type="match status" value="1"/>
</dbReference>
<reference evidence="3" key="1">
    <citation type="journal article" date="2020" name="Stud. Mycol.">
        <title>101 Dothideomycetes genomes: A test case for predicting lifestyles and emergence of pathogens.</title>
        <authorList>
            <person name="Haridas S."/>
            <person name="Albert R."/>
            <person name="Binder M."/>
            <person name="Bloem J."/>
            <person name="LaButti K."/>
            <person name="Salamov A."/>
            <person name="Andreopoulos B."/>
            <person name="Baker S."/>
            <person name="Barry K."/>
            <person name="Bills G."/>
            <person name="Bluhm B."/>
            <person name="Cannon C."/>
            <person name="Castanera R."/>
            <person name="Culley D."/>
            <person name="Daum C."/>
            <person name="Ezra D."/>
            <person name="Gonzalez J."/>
            <person name="Henrissat B."/>
            <person name="Kuo A."/>
            <person name="Liang C."/>
            <person name="Lipzen A."/>
            <person name="Lutzoni F."/>
            <person name="Magnuson J."/>
            <person name="Mondo S."/>
            <person name="Nolan M."/>
            <person name="Ohm R."/>
            <person name="Pangilinan J."/>
            <person name="Park H.-J."/>
            <person name="Ramirez L."/>
            <person name="Alfaro M."/>
            <person name="Sun H."/>
            <person name="Tritt A."/>
            <person name="Yoshinaga Y."/>
            <person name="Zwiers L.-H."/>
            <person name="Turgeon B."/>
            <person name="Goodwin S."/>
            <person name="Spatafora J."/>
            <person name="Crous P."/>
            <person name="Grigoriev I."/>
        </authorList>
    </citation>
    <scope>NUCLEOTIDE SEQUENCE [LARGE SCALE GENOMIC DNA]</scope>
    <source>
        <strain evidence="3">CBS 304.66</strain>
    </source>
</reference>
<keyword evidence="3" id="KW-1185">Reference proteome</keyword>